<accession>A0A4U0XU86</accession>
<feature type="region of interest" description="Disordered" evidence="2">
    <location>
        <begin position="1"/>
        <end position="22"/>
    </location>
</feature>
<keyword evidence="1" id="KW-0175">Coiled coil</keyword>
<keyword evidence="4" id="KW-1185">Reference proteome</keyword>
<dbReference type="EMBL" id="NAJQ01000074">
    <property type="protein sequence ID" value="TKA80237.1"/>
    <property type="molecule type" value="Genomic_DNA"/>
</dbReference>
<evidence type="ECO:0000313" key="4">
    <source>
        <dbReference type="Proteomes" id="UP000309340"/>
    </source>
</evidence>
<feature type="coiled-coil region" evidence="1">
    <location>
        <begin position="148"/>
        <end position="175"/>
    </location>
</feature>
<gene>
    <name evidence="3" type="ORF">B0A55_04141</name>
</gene>
<evidence type="ECO:0000313" key="3">
    <source>
        <dbReference type="EMBL" id="TKA80237.1"/>
    </source>
</evidence>
<evidence type="ECO:0000256" key="1">
    <source>
        <dbReference type="SAM" id="Coils"/>
    </source>
</evidence>
<feature type="region of interest" description="Disordered" evidence="2">
    <location>
        <begin position="322"/>
        <end position="346"/>
    </location>
</feature>
<evidence type="ECO:0000256" key="2">
    <source>
        <dbReference type="SAM" id="MobiDB-lite"/>
    </source>
</evidence>
<dbReference type="AlphaFoldDB" id="A0A4U0XU86"/>
<comment type="caution">
    <text evidence="3">The sequence shown here is derived from an EMBL/GenBank/DDBJ whole genome shotgun (WGS) entry which is preliminary data.</text>
</comment>
<name>A0A4U0XU86_9PEZI</name>
<organism evidence="3 4">
    <name type="scientific">Friedmanniomyces simplex</name>
    <dbReference type="NCBI Taxonomy" id="329884"/>
    <lineage>
        <taxon>Eukaryota</taxon>
        <taxon>Fungi</taxon>
        <taxon>Dikarya</taxon>
        <taxon>Ascomycota</taxon>
        <taxon>Pezizomycotina</taxon>
        <taxon>Dothideomycetes</taxon>
        <taxon>Dothideomycetidae</taxon>
        <taxon>Mycosphaerellales</taxon>
        <taxon>Teratosphaeriaceae</taxon>
        <taxon>Friedmanniomyces</taxon>
    </lineage>
</organism>
<protein>
    <submittedName>
        <fullName evidence="3">Uncharacterized protein</fullName>
    </submittedName>
</protein>
<dbReference type="Proteomes" id="UP000309340">
    <property type="component" value="Unassembled WGS sequence"/>
</dbReference>
<reference evidence="3 4" key="1">
    <citation type="submission" date="2017-03" db="EMBL/GenBank/DDBJ databases">
        <title>Genomes of endolithic fungi from Antarctica.</title>
        <authorList>
            <person name="Coleine C."/>
            <person name="Masonjones S."/>
            <person name="Stajich J.E."/>
        </authorList>
    </citation>
    <scope>NUCLEOTIDE SEQUENCE [LARGE SCALE GENOMIC DNA]</scope>
    <source>
        <strain evidence="3 4">CCFEE 5184</strain>
    </source>
</reference>
<sequence length="464" mass="53130">MEDDQPSNKQDEIKLGGKKTREAESCSETWCTTRWTTRERELLAALNRPLSEDELNTQAMYDETVNLANVEAPENEPFLPCGHEFVTQEPDSDYSAVICRVCAAWQIRECDLPWLDTEIGLSLSLDGTMTGLDLLMLTKRRRRLEGWKHRAEVALAELDQRIDKATKRAQRKAKAGEDGARPEYTDRVARFIKQMIQDHGKFLSSRSWDGSLRKIVDESERDYERVVPPESSAMGRQREQRERYLKEQELADKTRRNQRTKKFYEFVKSWGMIEKVETVLQKYELTCGAEIRSRHLGVSGDEAQQQIAAMVFFKQLHQSQSQSKYGWSEDEEESEEEESSRGNDASVWAGEGEMDVDLEQQAWLYREFQRQHQAEQSALHAAAPAQDNAVELAQDNPDADDGVSVEMEDADVAHDEAMGLYMSTNDDLRPADFEAAWGAFSATHEYATYQDLLDSTFGAMDMED</sequence>
<proteinExistence type="predicted"/>
<feature type="compositionally biased region" description="Acidic residues" evidence="2">
    <location>
        <begin position="328"/>
        <end position="338"/>
    </location>
</feature>
<feature type="compositionally biased region" description="Basic and acidic residues" evidence="2">
    <location>
        <begin position="9"/>
        <end position="22"/>
    </location>
</feature>